<reference evidence="1" key="1">
    <citation type="submission" date="2020-11" db="EMBL/GenBank/DDBJ databases">
        <title>Adaptations for nitrogen fixation in a non-lichenized fungal sporocarp promotes dispersal by wood-feeding termites.</title>
        <authorList>
            <consortium name="DOE Joint Genome Institute"/>
            <person name="Koch R.A."/>
            <person name="Yoon G."/>
            <person name="Arayal U."/>
            <person name="Lail K."/>
            <person name="Amirebrahimi M."/>
            <person name="Labutti K."/>
            <person name="Lipzen A."/>
            <person name="Riley R."/>
            <person name="Barry K."/>
            <person name="Henrissat B."/>
            <person name="Grigoriev I.V."/>
            <person name="Herr J.R."/>
            <person name="Aime M.C."/>
        </authorList>
    </citation>
    <scope>NUCLEOTIDE SEQUENCE</scope>
    <source>
        <strain evidence="1">MCA 3950</strain>
    </source>
</reference>
<dbReference type="AlphaFoldDB" id="A0A9P7VF56"/>
<dbReference type="Proteomes" id="UP000812287">
    <property type="component" value="Unassembled WGS sequence"/>
</dbReference>
<comment type="caution">
    <text evidence="1">The sequence shown here is derived from an EMBL/GenBank/DDBJ whole genome shotgun (WGS) entry which is preliminary data.</text>
</comment>
<evidence type="ECO:0000313" key="1">
    <source>
        <dbReference type="EMBL" id="KAG7439437.1"/>
    </source>
</evidence>
<name>A0A9P7VF56_9AGAR</name>
<organism evidence="1 2">
    <name type="scientific">Guyanagaster necrorhizus</name>
    <dbReference type="NCBI Taxonomy" id="856835"/>
    <lineage>
        <taxon>Eukaryota</taxon>
        <taxon>Fungi</taxon>
        <taxon>Dikarya</taxon>
        <taxon>Basidiomycota</taxon>
        <taxon>Agaricomycotina</taxon>
        <taxon>Agaricomycetes</taxon>
        <taxon>Agaricomycetidae</taxon>
        <taxon>Agaricales</taxon>
        <taxon>Marasmiineae</taxon>
        <taxon>Physalacriaceae</taxon>
        <taxon>Guyanagaster</taxon>
    </lineage>
</organism>
<sequence length="105" mass="11545">MRQLPTGFWACIPSFPERATLLSLPPVSCDADDIEVASMSYAVPRSEWEPVKGMMMSPKFTDILCDSAVVGDMSVGVSWIEPNYDPSFPTSLELEHECNVGLFGL</sequence>
<protein>
    <submittedName>
        <fullName evidence="1">Uncharacterized protein</fullName>
    </submittedName>
</protein>
<dbReference type="EMBL" id="MU250595">
    <property type="protein sequence ID" value="KAG7439437.1"/>
    <property type="molecule type" value="Genomic_DNA"/>
</dbReference>
<gene>
    <name evidence="1" type="ORF">BT62DRAFT_1013959</name>
</gene>
<proteinExistence type="predicted"/>
<accession>A0A9P7VF56</accession>
<keyword evidence="2" id="KW-1185">Reference proteome</keyword>
<dbReference type="GeneID" id="66100421"/>
<evidence type="ECO:0000313" key="2">
    <source>
        <dbReference type="Proteomes" id="UP000812287"/>
    </source>
</evidence>
<dbReference type="RefSeq" id="XP_043032937.1">
    <property type="nucleotide sequence ID" value="XM_043178134.1"/>
</dbReference>